<evidence type="ECO:0000256" key="3">
    <source>
        <dbReference type="ARBA" id="ARBA00022475"/>
    </source>
</evidence>
<feature type="transmembrane region" description="Helical" evidence="11">
    <location>
        <begin position="68"/>
        <end position="91"/>
    </location>
</feature>
<dbReference type="SMART" id="SM00382">
    <property type="entry name" value="AAA"/>
    <property type="match status" value="1"/>
</dbReference>
<feature type="transmembrane region" description="Helical" evidence="11">
    <location>
        <begin position="277"/>
        <end position="294"/>
    </location>
</feature>
<evidence type="ECO:0000313" key="14">
    <source>
        <dbReference type="EMBL" id="WOB10085.1"/>
    </source>
</evidence>
<evidence type="ECO:0000259" key="12">
    <source>
        <dbReference type="PROSITE" id="PS50893"/>
    </source>
</evidence>
<keyword evidence="15" id="KW-1185">Reference proteome</keyword>
<dbReference type="NCBIfam" id="TIGR02203">
    <property type="entry name" value="MsbA_lipidA"/>
    <property type="match status" value="1"/>
</dbReference>
<evidence type="ECO:0000256" key="10">
    <source>
        <dbReference type="ARBA" id="ARBA00023136"/>
    </source>
</evidence>
<evidence type="ECO:0000256" key="5">
    <source>
        <dbReference type="ARBA" id="ARBA00022741"/>
    </source>
</evidence>
<dbReference type="InterPro" id="IPR039421">
    <property type="entry name" value="Type_1_exporter"/>
</dbReference>
<feature type="domain" description="ABC transporter" evidence="12">
    <location>
        <begin position="341"/>
        <end position="575"/>
    </location>
</feature>
<dbReference type="PROSITE" id="PS00211">
    <property type="entry name" value="ABC_TRANSPORTER_1"/>
    <property type="match status" value="1"/>
</dbReference>
<dbReference type="InterPro" id="IPR003593">
    <property type="entry name" value="AAA+_ATPase"/>
</dbReference>
<dbReference type="InterPro" id="IPR017871">
    <property type="entry name" value="ABC_transporter-like_CS"/>
</dbReference>
<dbReference type="InterPro" id="IPR003439">
    <property type="entry name" value="ABC_transporter-like_ATP-bd"/>
</dbReference>
<accession>A0ABZ0CYW0</accession>
<dbReference type="PROSITE" id="PS50929">
    <property type="entry name" value="ABC_TM1F"/>
    <property type="match status" value="1"/>
</dbReference>
<keyword evidence="7" id="KW-1278">Translocase</keyword>
<name>A0ABZ0CYW0_9BURK</name>
<evidence type="ECO:0000256" key="11">
    <source>
        <dbReference type="SAM" id="Phobius"/>
    </source>
</evidence>
<dbReference type="InterPro" id="IPR036640">
    <property type="entry name" value="ABC1_TM_sf"/>
</dbReference>
<feature type="domain" description="ABC transmembrane type-1" evidence="13">
    <location>
        <begin position="27"/>
        <end position="309"/>
    </location>
</feature>
<dbReference type="Gene3D" id="1.20.1560.10">
    <property type="entry name" value="ABC transporter type 1, transmembrane domain"/>
    <property type="match status" value="1"/>
</dbReference>
<evidence type="ECO:0000256" key="7">
    <source>
        <dbReference type="ARBA" id="ARBA00022967"/>
    </source>
</evidence>
<keyword evidence="8 11" id="KW-1133">Transmembrane helix</keyword>
<reference evidence="14 15" key="1">
    <citation type="submission" date="2023-10" db="EMBL/GenBank/DDBJ databases">
        <title>Bacteria for the degradation of biodegradable plastic PBAT(Polybutylene adipate terephthalate).</title>
        <authorList>
            <person name="Weon H.-Y."/>
            <person name="Yeon J."/>
        </authorList>
    </citation>
    <scope>NUCLEOTIDE SEQUENCE [LARGE SCALE GENOMIC DNA]</scope>
    <source>
        <strain evidence="14 15">SBD 7-3</strain>
    </source>
</reference>
<evidence type="ECO:0000259" key="13">
    <source>
        <dbReference type="PROSITE" id="PS50929"/>
    </source>
</evidence>
<keyword evidence="6" id="KW-0067">ATP-binding</keyword>
<dbReference type="InterPro" id="IPR011527">
    <property type="entry name" value="ABC1_TM_dom"/>
</dbReference>
<organism evidence="14 15">
    <name type="scientific">Piscinibacter gummiphilus</name>
    <dbReference type="NCBI Taxonomy" id="946333"/>
    <lineage>
        <taxon>Bacteria</taxon>
        <taxon>Pseudomonadati</taxon>
        <taxon>Pseudomonadota</taxon>
        <taxon>Betaproteobacteria</taxon>
        <taxon>Burkholderiales</taxon>
        <taxon>Sphaerotilaceae</taxon>
        <taxon>Piscinibacter</taxon>
    </lineage>
</organism>
<keyword evidence="5" id="KW-0547">Nucleotide-binding</keyword>
<feature type="transmembrane region" description="Helical" evidence="11">
    <location>
        <begin position="245"/>
        <end position="271"/>
    </location>
</feature>
<dbReference type="SUPFAM" id="SSF52540">
    <property type="entry name" value="P-loop containing nucleoside triphosphate hydrolases"/>
    <property type="match status" value="1"/>
</dbReference>
<protein>
    <submittedName>
        <fullName evidence="14">Lipid A export permease/ATP-binding protein MsbA</fullName>
    </submittedName>
</protein>
<dbReference type="RefSeq" id="WP_316702983.1">
    <property type="nucleotide sequence ID" value="NZ_CP136336.1"/>
</dbReference>
<dbReference type="CDD" id="cd18552">
    <property type="entry name" value="ABC_6TM_MsbA_like"/>
    <property type="match status" value="1"/>
</dbReference>
<gene>
    <name evidence="14" type="primary">msbA</name>
    <name evidence="14" type="ORF">RXV79_08450</name>
</gene>
<keyword evidence="4 11" id="KW-0812">Transmembrane</keyword>
<dbReference type="PROSITE" id="PS50893">
    <property type="entry name" value="ABC_TRANSPORTER_2"/>
    <property type="match status" value="1"/>
</dbReference>
<evidence type="ECO:0000256" key="8">
    <source>
        <dbReference type="ARBA" id="ARBA00022989"/>
    </source>
</evidence>
<keyword evidence="10 11" id="KW-0472">Membrane</keyword>
<dbReference type="SUPFAM" id="SSF90123">
    <property type="entry name" value="ABC transporter transmembrane region"/>
    <property type="match status" value="1"/>
</dbReference>
<keyword evidence="9" id="KW-0445">Lipid transport</keyword>
<dbReference type="Proteomes" id="UP001303946">
    <property type="component" value="Chromosome"/>
</dbReference>
<dbReference type="Pfam" id="PF00664">
    <property type="entry name" value="ABC_membrane"/>
    <property type="match status" value="1"/>
</dbReference>
<dbReference type="PANTHER" id="PTHR43394:SF1">
    <property type="entry name" value="ATP-BINDING CASSETTE SUB-FAMILY B MEMBER 10, MITOCHONDRIAL"/>
    <property type="match status" value="1"/>
</dbReference>
<dbReference type="Gene3D" id="3.40.50.300">
    <property type="entry name" value="P-loop containing nucleotide triphosphate hydrolases"/>
    <property type="match status" value="1"/>
</dbReference>
<keyword evidence="2" id="KW-0813">Transport</keyword>
<dbReference type="EMBL" id="CP136336">
    <property type="protein sequence ID" value="WOB10085.1"/>
    <property type="molecule type" value="Genomic_DNA"/>
</dbReference>
<evidence type="ECO:0000256" key="1">
    <source>
        <dbReference type="ARBA" id="ARBA00004651"/>
    </source>
</evidence>
<evidence type="ECO:0000313" key="15">
    <source>
        <dbReference type="Proteomes" id="UP001303946"/>
    </source>
</evidence>
<dbReference type="Pfam" id="PF00005">
    <property type="entry name" value="ABC_tran"/>
    <property type="match status" value="1"/>
</dbReference>
<comment type="subcellular location">
    <subcellularLocation>
        <location evidence="1">Cell membrane</location>
        <topology evidence="1">Multi-pass membrane protein</topology>
    </subcellularLocation>
</comment>
<proteinExistence type="predicted"/>
<sequence>MTQPTQNLRQRLARVAPYFAGTKLAFVLAAVGASIGAATEPALAAMMKPLLDGGFTQQGKVPLWAVPAVIIGLFLTRGISGFLVNYALSWASNEATLKMRRDMFEHVLLSQASLFSQQTASSLINTVVYEVQNGTQTLVGAAQTLIKDSFTAVALLIYLLWINWQLTLFIAVLLPPVAVTVRYFSRRMHRISLATQGAADEIAYVMEENTLAWRIVRLHDAKAAQEQRFNTASTRMRQLSLKGTVASSAITPVTQLISAFALSAVIVVALWQSNTQGATVGGFVAFITAMLMLISPLRHLADVAGPVTRGLTAIQRGLDLMHKVPVEETGTHTAARARGELEFRDVSLRYNEDAVALSGLTLQVRAGEKLALVGPSGAGKSTLVNLLPRFLDPTEGEIRLDGVPLRDWELTSLRRQFALVSQDVVLFNDTIAANVGIGSHPIDLDRVRSALASANLLDFAEEQPEGVMARVGHNGNQLSGGQRQRLAIARAIYKDAPVLILDEATSALDSASEHLVQQALERLMEGRTTIVVAHRLSTIEKADRIAVLNQGRLVELGTRQELLAQAGLFARLHALQFKF</sequence>
<dbReference type="PANTHER" id="PTHR43394">
    <property type="entry name" value="ATP-DEPENDENT PERMEASE MDL1, MITOCHONDRIAL"/>
    <property type="match status" value="1"/>
</dbReference>
<evidence type="ECO:0000256" key="4">
    <source>
        <dbReference type="ARBA" id="ARBA00022692"/>
    </source>
</evidence>
<keyword evidence="3" id="KW-1003">Cell membrane</keyword>
<dbReference type="InterPro" id="IPR027417">
    <property type="entry name" value="P-loop_NTPase"/>
</dbReference>
<evidence type="ECO:0000256" key="2">
    <source>
        <dbReference type="ARBA" id="ARBA00022448"/>
    </source>
</evidence>
<dbReference type="InterPro" id="IPR011917">
    <property type="entry name" value="ABC_transpr_lipidA"/>
</dbReference>
<evidence type="ECO:0000256" key="6">
    <source>
        <dbReference type="ARBA" id="ARBA00022840"/>
    </source>
</evidence>
<evidence type="ECO:0000256" key="9">
    <source>
        <dbReference type="ARBA" id="ARBA00023055"/>
    </source>
</evidence>